<dbReference type="CDD" id="cd10918">
    <property type="entry name" value="CE4_NodB_like_5s_6s"/>
    <property type="match status" value="1"/>
</dbReference>
<organism evidence="4 5">
    <name type="scientific">Candidatus Nealsonbacteria bacterium CG09_land_8_20_14_0_10_42_14</name>
    <dbReference type="NCBI Taxonomy" id="1974707"/>
    <lineage>
        <taxon>Bacteria</taxon>
        <taxon>Candidatus Nealsoniibacteriota</taxon>
    </lineage>
</organism>
<dbReference type="GO" id="GO:0005576">
    <property type="term" value="C:extracellular region"/>
    <property type="evidence" value="ECO:0007669"/>
    <property type="project" value="UniProtKB-SubCell"/>
</dbReference>
<evidence type="ECO:0000313" key="4">
    <source>
        <dbReference type="EMBL" id="PIS17423.1"/>
    </source>
</evidence>
<protein>
    <recommendedName>
        <fullName evidence="3">NodB homology domain-containing protein</fullName>
    </recommendedName>
</protein>
<evidence type="ECO:0000256" key="1">
    <source>
        <dbReference type="ARBA" id="ARBA00004613"/>
    </source>
</evidence>
<dbReference type="PANTHER" id="PTHR34216">
    <property type="match status" value="1"/>
</dbReference>
<dbReference type="InterPro" id="IPR051398">
    <property type="entry name" value="Polysacch_Deacetylase"/>
</dbReference>
<dbReference type="InterPro" id="IPR002509">
    <property type="entry name" value="NODB_dom"/>
</dbReference>
<reference evidence="5" key="1">
    <citation type="submission" date="2017-09" db="EMBL/GenBank/DDBJ databases">
        <title>Depth-based differentiation of microbial function through sediment-hosted aquifers and enrichment of novel symbionts in the deep terrestrial subsurface.</title>
        <authorList>
            <person name="Probst A.J."/>
            <person name="Ladd B."/>
            <person name="Jarett J.K."/>
            <person name="Geller-Mcgrath D.E."/>
            <person name="Sieber C.M.K."/>
            <person name="Emerson J.B."/>
            <person name="Anantharaman K."/>
            <person name="Thomas B.C."/>
            <person name="Malmstrom R."/>
            <person name="Stieglmeier M."/>
            <person name="Klingl A."/>
            <person name="Woyke T."/>
            <person name="Ryan C.M."/>
            <person name="Banfield J.F."/>
        </authorList>
    </citation>
    <scope>NUCLEOTIDE SEQUENCE [LARGE SCALE GENOMIC DNA]</scope>
</reference>
<feature type="non-terminal residue" evidence="4">
    <location>
        <position position="1"/>
    </location>
</feature>
<dbReference type="SUPFAM" id="SSF88713">
    <property type="entry name" value="Glycoside hydrolase/deacetylase"/>
    <property type="match status" value="1"/>
</dbReference>
<dbReference type="Proteomes" id="UP000229675">
    <property type="component" value="Unassembled WGS sequence"/>
</dbReference>
<gene>
    <name evidence="4" type="ORF">COT59_00705</name>
</gene>
<comment type="caution">
    <text evidence="4">The sequence shown here is derived from an EMBL/GenBank/DDBJ whole genome shotgun (WGS) entry which is preliminary data.</text>
</comment>
<evidence type="ECO:0000256" key="2">
    <source>
        <dbReference type="ARBA" id="ARBA00022729"/>
    </source>
</evidence>
<dbReference type="InterPro" id="IPR011330">
    <property type="entry name" value="Glyco_hydro/deAcase_b/a-brl"/>
</dbReference>
<proteinExistence type="predicted"/>
<feature type="domain" description="NodB homology" evidence="3">
    <location>
        <begin position="1"/>
        <end position="138"/>
    </location>
</feature>
<comment type="subcellular location">
    <subcellularLocation>
        <location evidence="1">Secreted</location>
    </subcellularLocation>
</comment>
<sequence>SWEEVIRLKEEGFSFGAHTSSHAILTSLPPEVVKREVEESKKTIEEKLGQNVEFFCYPYGKFNSEVQAIVKDAGFSGAVVTPAGPGLEEGPFSLKRIGINRNNSMFVFKLKVNGIFGWLRERRLLWPILIKIKHDSSK</sequence>
<keyword evidence="2" id="KW-0732">Signal</keyword>
<dbReference type="AlphaFoldDB" id="A0A2H0WXN2"/>
<name>A0A2H0WXN2_9BACT</name>
<dbReference type="PANTHER" id="PTHR34216:SF3">
    <property type="entry name" value="POLY-BETA-1,6-N-ACETYL-D-GLUCOSAMINE N-DEACETYLASE"/>
    <property type="match status" value="1"/>
</dbReference>
<dbReference type="PROSITE" id="PS51677">
    <property type="entry name" value="NODB"/>
    <property type="match status" value="1"/>
</dbReference>
<evidence type="ECO:0000259" key="3">
    <source>
        <dbReference type="PROSITE" id="PS51677"/>
    </source>
</evidence>
<dbReference type="Gene3D" id="3.20.20.370">
    <property type="entry name" value="Glycoside hydrolase/deacetylase"/>
    <property type="match status" value="1"/>
</dbReference>
<dbReference type="EMBL" id="PEZD01000018">
    <property type="protein sequence ID" value="PIS17423.1"/>
    <property type="molecule type" value="Genomic_DNA"/>
</dbReference>
<dbReference type="GO" id="GO:0005975">
    <property type="term" value="P:carbohydrate metabolic process"/>
    <property type="evidence" value="ECO:0007669"/>
    <property type="project" value="InterPro"/>
</dbReference>
<dbReference type="GO" id="GO:0016810">
    <property type="term" value="F:hydrolase activity, acting on carbon-nitrogen (but not peptide) bonds"/>
    <property type="evidence" value="ECO:0007669"/>
    <property type="project" value="InterPro"/>
</dbReference>
<dbReference type="Pfam" id="PF01522">
    <property type="entry name" value="Polysacc_deac_1"/>
    <property type="match status" value="1"/>
</dbReference>
<evidence type="ECO:0000313" key="5">
    <source>
        <dbReference type="Proteomes" id="UP000229675"/>
    </source>
</evidence>
<accession>A0A2H0WXN2</accession>